<evidence type="ECO:0000313" key="13">
    <source>
        <dbReference type="Proteomes" id="UP000249808"/>
    </source>
</evidence>
<dbReference type="GO" id="GO:0005524">
    <property type="term" value="F:ATP binding"/>
    <property type="evidence" value="ECO:0007669"/>
    <property type="project" value="UniProtKB-UniRule"/>
</dbReference>
<dbReference type="InterPro" id="IPR029056">
    <property type="entry name" value="Ribokinase-like"/>
</dbReference>
<dbReference type="Proteomes" id="UP000249808">
    <property type="component" value="Unassembled WGS sequence"/>
</dbReference>
<keyword evidence="7 11" id="KW-0418">Kinase</keyword>
<evidence type="ECO:0000256" key="9">
    <source>
        <dbReference type="ARBA" id="ARBA00022842"/>
    </source>
</evidence>
<evidence type="ECO:0000256" key="8">
    <source>
        <dbReference type="ARBA" id="ARBA00022840"/>
    </source>
</evidence>
<evidence type="ECO:0000313" key="12">
    <source>
        <dbReference type="EMBL" id="RAK44172.1"/>
    </source>
</evidence>
<dbReference type="InterPro" id="IPR000417">
    <property type="entry name" value="Hyethyz_kinase"/>
</dbReference>
<evidence type="ECO:0000256" key="11">
    <source>
        <dbReference type="HAMAP-Rule" id="MF_00228"/>
    </source>
</evidence>
<evidence type="ECO:0000256" key="5">
    <source>
        <dbReference type="ARBA" id="ARBA00022723"/>
    </source>
</evidence>
<keyword evidence="5 11" id="KW-0479">Metal-binding</keyword>
<keyword evidence="10 11" id="KW-0784">Thiamine biosynthesis</keyword>
<feature type="binding site" evidence="11">
    <location>
        <position position="39"/>
    </location>
    <ligand>
        <name>substrate</name>
    </ligand>
</feature>
<proteinExistence type="inferred from homology"/>
<dbReference type="NCBIfam" id="NF006830">
    <property type="entry name" value="PRK09355.1"/>
    <property type="match status" value="1"/>
</dbReference>
<dbReference type="GO" id="GO:0000287">
    <property type="term" value="F:magnesium ion binding"/>
    <property type="evidence" value="ECO:0007669"/>
    <property type="project" value="UniProtKB-UniRule"/>
</dbReference>
<dbReference type="GO" id="GO:0004417">
    <property type="term" value="F:hydroxyethylthiazole kinase activity"/>
    <property type="evidence" value="ECO:0007669"/>
    <property type="project" value="UniProtKB-UniRule"/>
</dbReference>
<evidence type="ECO:0000256" key="7">
    <source>
        <dbReference type="ARBA" id="ARBA00022777"/>
    </source>
</evidence>
<reference evidence="12 13" key="1">
    <citation type="journal article" date="2018" name="Front. Microbiol.">
        <title>Description and Comparative Genomics of Macrococcus caseolyticus subsp. hominis subsp. nov., Macrococcus goetzii sp. nov., Macrococcus epidermidis sp. nov., and Macrococcus bohemicus sp. nov., Novel Macrococci From Human Clinical Material With Virulence Potential and Suspected Uptake of Foreign DNA by Natural Transformation.</title>
        <authorList>
            <person name="Maslanova I."/>
            <person name="Wertheimer Z."/>
            <person name="Sedlacek I."/>
            <person name="Svec P."/>
            <person name="Indrakova A."/>
            <person name="Kovarovic V."/>
            <person name="Schumann P."/>
            <person name="Sproer C."/>
            <person name="Kralova S."/>
            <person name="Sedo O."/>
            <person name="Kristofova L."/>
            <person name="Vrbovska V."/>
            <person name="Fuzik T."/>
            <person name="Petras P."/>
            <person name="Zdrahal Z."/>
            <person name="Ruzickova V."/>
            <person name="Doskar J."/>
            <person name="Pantucek R."/>
        </authorList>
    </citation>
    <scope>NUCLEOTIDE SEQUENCE [LARGE SCALE GENOMIC DNA]</scope>
    <source>
        <strain evidence="12 13">01/688</strain>
    </source>
</reference>
<dbReference type="GO" id="GO:0009228">
    <property type="term" value="P:thiamine biosynthetic process"/>
    <property type="evidence" value="ECO:0007669"/>
    <property type="project" value="UniProtKB-KW"/>
</dbReference>
<evidence type="ECO:0000256" key="10">
    <source>
        <dbReference type="ARBA" id="ARBA00022977"/>
    </source>
</evidence>
<comment type="caution">
    <text evidence="12">The sequence shown here is derived from an EMBL/GenBank/DDBJ whole genome shotgun (WGS) entry which is preliminary data.</text>
</comment>
<dbReference type="Pfam" id="PF02110">
    <property type="entry name" value="HK"/>
    <property type="match status" value="1"/>
</dbReference>
<feature type="binding site" evidence="11">
    <location>
        <position position="159"/>
    </location>
    <ligand>
        <name>ATP</name>
        <dbReference type="ChEBI" id="CHEBI:30616"/>
    </ligand>
</feature>
<comment type="catalytic activity">
    <reaction evidence="1 11">
        <text>5-(2-hydroxyethyl)-4-methylthiazole + ATP = 4-methyl-5-(2-phosphooxyethyl)-thiazole + ADP + H(+)</text>
        <dbReference type="Rhea" id="RHEA:24212"/>
        <dbReference type="ChEBI" id="CHEBI:15378"/>
        <dbReference type="ChEBI" id="CHEBI:17957"/>
        <dbReference type="ChEBI" id="CHEBI:30616"/>
        <dbReference type="ChEBI" id="CHEBI:58296"/>
        <dbReference type="ChEBI" id="CHEBI:456216"/>
        <dbReference type="EC" id="2.7.1.50"/>
    </reaction>
</comment>
<dbReference type="EMBL" id="PZJH01000005">
    <property type="protein sequence ID" value="RAK44172.1"/>
    <property type="molecule type" value="Genomic_DNA"/>
</dbReference>
<organism evidence="12 13">
    <name type="scientific">Macrococcus epidermidis</name>
    <dbReference type="NCBI Taxonomy" id="1902580"/>
    <lineage>
        <taxon>Bacteria</taxon>
        <taxon>Bacillati</taxon>
        <taxon>Bacillota</taxon>
        <taxon>Bacilli</taxon>
        <taxon>Bacillales</taxon>
        <taxon>Staphylococcaceae</taxon>
        <taxon>Macrococcus</taxon>
    </lineage>
</organism>
<comment type="cofactor">
    <cofactor evidence="2 11">
        <name>Mg(2+)</name>
        <dbReference type="ChEBI" id="CHEBI:18420"/>
    </cofactor>
</comment>
<comment type="pathway">
    <text evidence="3 11">Cofactor biosynthesis; thiamine diphosphate biosynthesis; 4-methyl-5-(2-phosphoethyl)-thiazole from 5-(2-hydroxyethyl)-4-methylthiazole: step 1/1.</text>
</comment>
<dbReference type="GO" id="GO:0009229">
    <property type="term" value="P:thiamine diphosphate biosynthetic process"/>
    <property type="evidence" value="ECO:0007669"/>
    <property type="project" value="UniProtKB-UniRule"/>
</dbReference>
<dbReference type="PIRSF" id="PIRSF000513">
    <property type="entry name" value="Thz_kinase"/>
    <property type="match status" value="1"/>
</dbReference>
<dbReference type="SUPFAM" id="SSF53613">
    <property type="entry name" value="Ribokinase-like"/>
    <property type="match status" value="1"/>
</dbReference>
<evidence type="ECO:0000256" key="1">
    <source>
        <dbReference type="ARBA" id="ARBA00001771"/>
    </source>
</evidence>
<name>A0A327ZPC2_9STAP</name>
<evidence type="ECO:0000256" key="6">
    <source>
        <dbReference type="ARBA" id="ARBA00022741"/>
    </source>
</evidence>
<keyword evidence="13" id="KW-1185">Reference proteome</keyword>
<evidence type="ECO:0000256" key="4">
    <source>
        <dbReference type="ARBA" id="ARBA00022679"/>
    </source>
</evidence>
<comment type="function">
    <text evidence="11">Catalyzes the phosphorylation of the hydroxyl group of 4-methyl-5-beta-hydroxyethylthiazole (THZ).</text>
</comment>
<sequence length="261" mass="28052">MMILEQIRKDNPLIICITNDVVKNFTANGLLALGASPAMATEKLEMDEFLTHAGALLINIGSIEEHDIENMLAAAKYANHHDVPIVLDPVACGASKFRKDFCLKLLETYDITVIRGNASELQALTGEANMKGTDADTSLSTEDVARAAYNKFNCAIVVTGEIDAICVNGKINLIENGTALLTKVTGGGCLLGAVVASFIYNETKPTLETLTEALTTYTVASEFAERASNGTLPGHFAVNLIDQLYLIQESDVAENRLVKEV</sequence>
<dbReference type="HAMAP" id="MF_00228">
    <property type="entry name" value="Thz_kinase"/>
    <property type="match status" value="1"/>
</dbReference>
<protein>
    <recommendedName>
        <fullName evidence="11">Hydroxyethylthiazole kinase</fullName>
        <ecNumber evidence="11">2.7.1.50</ecNumber>
    </recommendedName>
    <alternativeName>
        <fullName evidence="11">4-methyl-5-beta-hydroxyethylthiazole kinase</fullName>
        <shortName evidence="11">TH kinase</shortName>
        <shortName evidence="11">Thz kinase</shortName>
    </alternativeName>
</protein>
<dbReference type="PRINTS" id="PR01099">
    <property type="entry name" value="HYETHTZKNASE"/>
</dbReference>
<comment type="similarity">
    <text evidence="11">Belongs to the Thz kinase family.</text>
</comment>
<dbReference type="Gene3D" id="3.40.1190.20">
    <property type="match status" value="1"/>
</dbReference>
<dbReference type="CDD" id="cd01170">
    <property type="entry name" value="THZ_kinase"/>
    <property type="match status" value="1"/>
</dbReference>
<keyword evidence="4 11" id="KW-0808">Transferase</keyword>
<accession>A0A327ZPC2</accession>
<feature type="binding site" evidence="11">
    <location>
        <position position="115"/>
    </location>
    <ligand>
        <name>ATP</name>
        <dbReference type="ChEBI" id="CHEBI:30616"/>
    </ligand>
</feature>
<keyword evidence="8 11" id="KW-0067">ATP-binding</keyword>
<dbReference type="UniPathway" id="UPA00060">
    <property type="reaction ID" value="UER00139"/>
</dbReference>
<evidence type="ECO:0000256" key="3">
    <source>
        <dbReference type="ARBA" id="ARBA00004868"/>
    </source>
</evidence>
<dbReference type="AlphaFoldDB" id="A0A327ZPC2"/>
<dbReference type="EC" id="2.7.1.50" evidence="11"/>
<evidence type="ECO:0000256" key="2">
    <source>
        <dbReference type="ARBA" id="ARBA00001946"/>
    </source>
</evidence>
<gene>
    <name evidence="11" type="primary">thiM</name>
    <name evidence="12" type="ORF">BHU61_10385</name>
</gene>
<keyword evidence="6 11" id="KW-0547">Nucleotide-binding</keyword>
<keyword evidence="9 11" id="KW-0460">Magnesium</keyword>
<feature type="binding site" evidence="11">
    <location>
        <position position="186"/>
    </location>
    <ligand>
        <name>substrate</name>
    </ligand>
</feature>